<name>A0AAJ0U5I5_9GAMM</name>
<gene>
    <name evidence="2" type="ORF">CKO40_14045</name>
</gene>
<feature type="region of interest" description="Disordered" evidence="1">
    <location>
        <begin position="1"/>
        <end position="26"/>
    </location>
</feature>
<dbReference type="RefSeq" id="WP_200346862.1">
    <property type="nucleotide sequence ID" value="NZ_NRSJ01000025.1"/>
</dbReference>
<sequence>MRDRDDGEQLNELGTRSNPLASDPLASDEDSLIELIDLELIQKALAEAGEEASADERARAFVAALSAMLLMHGQFELGNGLGALIGLKPLDAEVLERLAATTDDESDG</sequence>
<dbReference type="AlphaFoldDB" id="A0AAJ0U5I5"/>
<protein>
    <submittedName>
        <fullName evidence="2">Uncharacterized protein</fullName>
    </submittedName>
</protein>
<proteinExistence type="predicted"/>
<comment type="caution">
    <text evidence="2">The sequence shown here is derived from an EMBL/GenBank/DDBJ whole genome shotgun (WGS) entry which is preliminary data.</text>
</comment>
<evidence type="ECO:0000256" key="1">
    <source>
        <dbReference type="SAM" id="MobiDB-lite"/>
    </source>
</evidence>
<evidence type="ECO:0000313" key="3">
    <source>
        <dbReference type="Proteomes" id="UP001296776"/>
    </source>
</evidence>
<dbReference type="Proteomes" id="UP001296776">
    <property type="component" value="Unassembled WGS sequence"/>
</dbReference>
<keyword evidence="3" id="KW-1185">Reference proteome</keyword>
<organism evidence="2 3">
    <name type="scientific">Halochromatium glycolicum</name>
    <dbReference type="NCBI Taxonomy" id="85075"/>
    <lineage>
        <taxon>Bacteria</taxon>
        <taxon>Pseudomonadati</taxon>
        <taxon>Pseudomonadota</taxon>
        <taxon>Gammaproteobacteria</taxon>
        <taxon>Chromatiales</taxon>
        <taxon>Chromatiaceae</taxon>
        <taxon>Halochromatium</taxon>
    </lineage>
</organism>
<evidence type="ECO:0000313" key="2">
    <source>
        <dbReference type="EMBL" id="MBK1705646.1"/>
    </source>
</evidence>
<accession>A0AAJ0U5I5</accession>
<reference evidence="2" key="2">
    <citation type="journal article" date="2020" name="Microorganisms">
        <title>Osmotic Adaptation and Compatible Solute Biosynthesis of Phototrophic Bacteria as Revealed from Genome Analyses.</title>
        <authorList>
            <person name="Imhoff J.F."/>
            <person name="Rahn T."/>
            <person name="Kunzel S."/>
            <person name="Keller A."/>
            <person name="Neulinger S.C."/>
        </authorList>
    </citation>
    <scope>NUCLEOTIDE SEQUENCE</scope>
    <source>
        <strain evidence="2">DSM 11080</strain>
    </source>
</reference>
<dbReference type="EMBL" id="NRSJ01000025">
    <property type="protein sequence ID" value="MBK1705646.1"/>
    <property type="molecule type" value="Genomic_DNA"/>
</dbReference>
<reference evidence="2" key="1">
    <citation type="submission" date="2017-08" db="EMBL/GenBank/DDBJ databases">
        <authorList>
            <person name="Imhoff J.F."/>
            <person name="Rahn T."/>
            <person name="Kuenzel S."/>
            <person name="Neulinger S.C."/>
        </authorList>
    </citation>
    <scope>NUCLEOTIDE SEQUENCE</scope>
    <source>
        <strain evidence="2">DSM 11080</strain>
    </source>
</reference>